<dbReference type="PANTHER" id="PTHR30146:SF149">
    <property type="entry name" value="HTH-TYPE TRANSCRIPTIONAL REGULATOR EBGR"/>
    <property type="match status" value="1"/>
</dbReference>
<evidence type="ECO:0000313" key="5">
    <source>
        <dbReference type="EMBL" id="WWD80282.1"/>
    </source>
</evidence>
<dbReference type="PROSITE" id="PS50932">
    <property type="entry name" value="HTH_LACI_2"/>
    <property type="match status" value="1"/>
</dbReference>
<dbReference type="SMART" id="SM00354">
    <property type="entry name" value="HTH_LACI"/>
    <property type="match status" value="1"/>
</dbReference>
<dbReference type="SUPFAM" id="SSF53822">
    <property type="entry name" value="Periplasmic binding protein-like I"/>
    <property type="match status" value="1"/>
</dbReference>
<dbReference type="InterPro" id="IPR028082">
    <property type="entry name" value="Peripla_BP_I"/>
</dbReference>
<organism evidence="5 6">
    <name type="scientific">Alkalicoccus halolimnae</name>
    <dbReference type="NCBI Taxonomy" id="1667239"/>
    <lineage>
        <taxon>Bacteria</taxon>
        <taxon>Bacillati</taxon>
        <taxon>Bacillota</taxon>
        <taxon>Bacilli</taxon>
        <taxon>Bacillales</taxon>
        <taxon>Bacillaceae</taxon>
        <taxon>Alkalicoccus</taxon>
    </lineage>
</organism>
<dbReference type="RefSeq" id="WP_147804212.1">
    <property type="nucleotide sequence ID" value="NZ_CP144914.1"/>
</dbReference>
<dbReference type="PROSITE" id="PS00356">
    <property type="entry name" value="HTH_LACI_1"/>
    <property type="match status" value="1"/>
</dbReference>
<dbReference type="CDD" id="cd01544">
    <property type="entry name" value="PBP1_GalR"/>
    <property type="match status" value="1"/>
</dbReference>
<sequence length="349" mass="39440">MANLREVAARAGVSVSTVSRVLNNDESLSVTSLTKEKIMEAAENLQYKKHSQKKKSRTHQIGLLIFCSKDYEYEDEYFMVMRRSIERQAEKEGLSIAVQIREIEKLQDADLLNNLEGLIIVGNISSSIVNQLSRQNQKIVFVDESPDINRFDSVTADFLTATTAVLNHLRSLGHRRIGYIGGTEIPHQQFEDTDFTGIDNLEKMRFLPYKRMLTSWGEYKEEFVHIGGWSTEEGYQMMKKALQQEEGPSAYVVASDPMAVGAIRALHEAGVKVPHDISIVSFNDIQMAKYLNPPLTTVKVPVEQMGVSAVKLIREQIDGRDIPTKLIHPCAVQYRDSAAELRQERVPVK</sequence>
<dbReference type="Pfam" id="PF13377">
    <property type="entry name" value="Peripla_BP_3"/>
    <property type="match status" value="1"/>
</dbReference>
<dbReference type="InterPro" id="IPR046335">
    <property type="entry name" value="LacI/GalR-like_sensor"/>
</dbReference>
<dbReference type="GO" id="GO:0000976">
    <property type="term" value="F:transcription cis-regulatory region binding"/>
    <property type="evidence" value="ECO:0007669"/>
    <property type="project" value="TreeGrafter"/>
</dbReference>
<protein>
    <submittedName>
        <fullName evidence="5">LacI family DNA-binding transcriptional regulator</fullName>
    </submittedName>
</protein>
<accession>A0A5C7F4F4</accession>
<keyword evidence="6" id="KW-1185">Reference proteome</keyword>
<dbReference type="AlphaFoldDB" id="A0A5C7F4F4"/>
<name>A0A5C7F4F4_9BACI</name>
<dbReference type="OrthoDB" id="43195at2"/>
<dbReference type="InterPro" id="IPR010982">
    <property type="entry name" value="Lambda_DNA-bd_dom_sf"/>
</dbReference>
<dbReference type="GO" id="GO:0003700">
    <property type="term" value="F:DNA-binding transcription factor activity"/>
    <property type="evidence" value="ECO:0007669"/>
    <property type="project" value="TreeGrafter"/>
</dbReference>
<evidence type="ECO:0000256" key="3">
    <source>
        <dbReference type="ARBA" id="ARBA00023163"/>
    </source>
</evidence>
<dbReference type="KEGG" id="ahal:FTX54_001565"/>
<dbReference type="Proteomes" id="UP000321816">
    <property type="component" value="Chromosome"/>
</dbReference>
<dbReference type="EMBL" id="CP144914">
    <property type="protein sequence ID" value="WWD80282.1"/>
    <property type="molecule type" value="Genomic_DNA"/>
</dbReference>
<reference evidence="5 6" key="1">
    <citation type="submission" date="2024-01" db="EMBL/GenBank/DDBJ databases">
        <title>Complete Genome Sequence of Alkalicoccus halolimnae BZ-SZ-XJ29T, a Moderately Halophilic Bacterium Isolated from a Salt Lake.</title>
        <authorList>
            <person name="Zhao B."/>
        </authorList>
    </citation>
    <scope>NUCLEOTIDE SEQUENCE [LARGE SCALE GENOMIC DNA]</scope>
    <source>
        <strain evidence="5 6">BZ-SZ-XJ29</strain>
    </source>
</reference>
<feature type="domain" description="HTH lacI-type" evidence="4">
    <location>
        <begin position="2"/>
        <end position="58"/>
    </location>
</feature>
<dbReference type="Gene3D" id="1.10.260.40">
    <property type="entry name" value="lambda repressor-like DNA-binding domains"/>
    <property type="match status" value="1"/>
</dbReference>
<keyword evidence="1" id="KW-0805">Transcription regulation</keyword>
<keyword evidence="3" id="KW-0804">Transcription</keyword>
<evidence type="ECO:0000259" key="4">
    <source>
        <dbReference type="PROSITE" id="PS50932"/>
    </source>
</evidence>
<proteinExistence type="predicted"/>
<dbReference type="InterPro" id="IPR000843">
    <property type="entry name" value="HTH_LacI"/>
</dbReference>
<evidence type="ECO:0000256" key="1">
    <source>
        <dbReference type="ARBA" id="ARBA00023015"/>
    </source>
</evidence>
<dbReference type="PANTHER" id="PTHR30146">
    <property type="entry name" value="LACI-RELATED TRANSCRIPTIONAL REPRESSOR"/>
    <property type="match status" value="1"/>
</dbReference>
<keyword evidence="2 5" id="KW-0238">DNA-binding</keyword>
<dbReference type="Gene3D" id="3.40.50.2300">
    <property type="match status" value="2"/>
</dbReference>
<evidence type="ECO:0000313" key="6">
    <source>
        <dbReference type="Proteomes" id="UP000321816"/>
    </source>
</evidence>
<dbReference type="Pfam" id="PF00356">
    <property type="entry name" value="LacI"/>
    <property type="match status" value="1"/>
</dbReference>
<dbReference type="SUPFAM" id="SSF47413">
    <property type="entry name" value="lambda repressor-like DNA-binding domains"/>
    <property type="match status" value="1"/>
</dbReference>
<evidence type="ECO:0000256" key="2">
    <source>
        <dbReference type="ARBA" id="ARBA00023125"/>
    </source>
</evidence>
<dbReference type="CDD" id="cd01392">
    <property type="entry name" value="HTH_LacI"/>
    <property type="match status" value="1"/>
</dbReference>
<gene>
    <name evidence="5" type="ORF">FTX54_001565</name>
</gene>